<evidence type="ECO:0000259" key="11">
    <source>
        <dbReference type="Pfam" id="PF03007"/>
    </source>
</evidence>
<evidence type="ECO:0000256" key="1">
    <source>
        <dbReference type="ARBA" id="ARBA00004162"/>
    </source>
</evidence>
<sequence length="428" mass="47831">MAMKKPEFIVEGEKEETCSLPPLSPVSAACASSSLPLSILPVFKFEVPINEDSIIELLCNELVPFNDRLSSVLDTDKKGVKWWRKVDFRVKDLVVFPTLPSGLSPEEYDQHLHEYLSKIGTEGFPKDRPLWEVHIIKHPTSNGGGAVVFKFCHAIGDGYSLVSLLMNVLRRADDPLLPLTFPNVPLRPKAVRKNGCGFPLKCFNTISDVWESTLRGTCLKDHKSAVRSGKPKCIWSLLLFQSSLCSWRTSSKSSQKLKGLLMLQSVNDVITGMIHYAIHLYLFKKEKDLGGKRMTSVAMLNVRSLRGFSSIDEMMKAGIWGNGSITLSMPIPTFVPEKHIDLDPLEFIRRAKKSMKRIRDSMFVQLAMPLAKTLMRMKGAEGFAEFIYSSMKNATTLITNVIGPHEKMAMAGSPVSDFYYIVTGIPQA</sequence>
<accession>A0AAP0JMU3</accession>
<evidence type="ECO:0000256" key="2">
    <source>
        <dbReference type="ARBA" id="ARBA00004586"/>
    </source>
</evidence>
<evidence type="ECO:0000256" key="3">
    <source>
        <dbReference type="ARBA" id="ARBA00004771"/>
    </source>
</evidence>
<organism evidence="13 14">
    <name type="scientific">Stephania yunnanensis</name>
    <dbReference type="NCBI Taxonomy" id="152371"/>
    <lineage>
        <taxon>Eukaryota</taxon>
        <taxon>Viridiplantae</taxon>
        <taxon>Streptophyta</taxon>
        <taxon>Embryophyta</taxon>
        <taxon>Tracheophyta</taxon>
        <taxon>Spermatophyta</taxon>
        <taxon>Magnoliopsida</taxon>
        <taxon>Ranunculales</taxon>
        <taxon>Menispermaceae</taxon>
        <taxon>Menispermoideae</taxon>
        <taxon>Cissampelideae</taxon>
        <taxon>Stephania</taxon>
    </lineage>
</organism>
<keyword evidence="5" id="KW-0808">Transferase</keyword>
<evidence type="ECO:0000313" key="13">
    <source>
        <dbReference type="EMBL" id="KAK9136083.1"/>
    </source>
</evidence>
<evidence type="ECO:0000256" key="7">
    <source>
        <dbReference type="ARBA" id="ARBA00023315"/>
    </source>
</evidence>
<evidence type="ECO:0008006" key="15">
    <source>
        <dbReference type="Google" id="ProtNLM"/>
    </source>
</evidence>
<dbReference type="GO" id="GO:0004144">
    <property type="term" value="F:diacylglycerol O-acyltransferase activity"/>
    <property type="evidence" value="ECO:0007669"/>
    <property type="project" value="UniProtKB-EC"/>
</dbReference>
<protein>
    <recommendedName>
        <fullName evidence="15">Diacylglycerol O-acyltransferase</fullName>
    </recommendedName>
</protein>
<dbReference type="Pfam" id="PF03007">
    <property type="entry name" value="WS_DGAT_cat"/>
    <property type="match status" value="1"/>
</dbReference>
<gene>
    <name evidence="13" type="ORF">Syun_015413</name>
</gene>
<reference evidence="13 14" key="1">
    <citation type="submission" date="2024-01" db="EMBL/GenBank/DDBJ databases">
        <title>Genome assemblies of Stephania.</title>
        <authorList>
            <person name="Yang L."/>
        </authorList>
    </citation>
    <scope>NUCLEOTIDE SEQUENCE [LARGE SCALE GENOMIC DNA]</scope>
    <source>
        <strain evidence="13">YNDBR</strain>
        <tissue evidence="13">Leaf</tissue>
    </source>
</reference>
<dbReference type="GO" id="GO:0047196">
    <property type="term" value="F:long-chain-alcohol O-fatty-acyltransferase activity"/>
    <property type="evidence" value="ECO:0007669"/>
    <property type="project" value="UniProtKB-EC"/>
</dbReference>
<evidence type="ECO:0000256" key="9">
    <source>
        <dbReference type="ARBA" id="ARBA00047604"/>
    </source>
</evidence>
<keyword evidence="7" id="KW-0012">Acyltransferase</keyword>
<dbReference type="SUPFAM" id="SSF52777">
    <property type="entry name" value="CoA-dependent acyltransferases"/>
    <property type="match status" value="1"/>
</dbReference>
<evidence type="ECO:0000256" key="6">
    <source>
        <dbReference type="ARBA" id="ARBA00022824"/>
    </source>
</evidence>
<comment type="pathway">
    <text evidence="3">Glycerolipid metabolism; triacylglycerol biosynthesis.</text>
</comment>
<evidence type="ECO:0000256" key="10">
    <source>
        <dbReference type="ARBA" id="ARBA00048109"/>
    </source>
</evidence>
<evidence type="ECO:0000256" key="4">
    <source>
        <dbReference type="ARBA" id="ARBA00005189"/>
    </source>
</evidence>
<keyword evidence="6" id="KW-0256">Endoplasmic reticulum</keyword>
<keyword evidence="14" id="KW-1185">Reference proteome</keyword>
<evidence type="ECO:0000259" key="12">
    <source>
        <dbReference type="Pfam" id="PF06974"/>
    </source>
</evidence>
<dbReference type="InterPro" id="IPR004255">
    <property type="entry name" value="O-acyltransferase_WSD1_N"/>
</dbReference>
<dbReference type="AlphaFoldDB" id="A0AAP0JMU3"/>
<dbReference type="GO" id="GO:0005886">
    <property type="term" value="C:plasma membrane"/>
    <property type="evidence" value="ECO:0007669"/>
    <property type="project" value="UniProtKB-SubCell"/>
</dbReference>
<dbReference type="EMBL" id="JBBNAF010000006">
    <property type="protein sequence ID" value="KAK9136083.1"/>
    <property type="molecule type" value="Genomic_DNA"/>
</dbReference>
<dbReference type="PANTHER" id="PTHR31650:SF34">
    <property type="entry name" value="O-ACYLTRANSFERASE WSD1-LIKE ISOFORM X1"/>
    <property type="match status" value="1"/>
</dbReference>
<comment type="similarity">
    <text evidence="8">In the N-terminal section; belongs to the long-chain O-acyltransferase family.</text>
</comment>
<comment type="catalytic activity">
    <reaction evidence="10">
        <text>an acyl-CoA + a 1,2-diacyl-sn-glycerol = a triacyl-sn-glycerol + CoA</text>
        <dbReference type="Rhea" id="RHEA:10868"/>
        <dbReference type="ChEBI" id="CHEBI:17815"/>
        <dbReference type="ChEBI" id="CHEBI:57287"/>
        <dbReference type="ChEBI" id="CHEBI:58342"/>
        <dbReference type="ChEBI" id="CHEBI:64615"/>
        <dbReference type="EC" id="2.3.1.20"/>
    </reaction>
</comment>
<comment type="catalytic activity">
    <reaction evidence="9">
        <text>a long chain fatty alcohol + a fatty acyl-CoA = a long-chain alcohol wax ester + CoA</text>
        <dbReference type="Rhea" id="RHEA:38443"/>
        <dbReference type="ChEBI" id="CHEBI:17135"/>
        <dbReference type="ChEBI" id="CHEBI:57287"/>
        <dbReference type="ChEBI" id="CHEBI:77636"/>
        <dbReference type="ChEBI" id="CHEBI:235323"/>
        <dbReference type="EC" id="2.3.1.75"/>
    </reaction>
</comment>
<proteinExistence type="inferred from homology"/>
<evidence type="ECO:0000256" key="5">
    <source>
        <dbReference type="ARBA" id="ARBA00022679"/>
    </source>
</evidence>
<comment type="subcellular location">
    <subcellularLocation>
        <location evidence="1">Cell membrane</location>
        <topology evidence="1">Single-pass membrane protein</topology>
    </subcellularLocation>
    <subcellularLocation>
        <location evidence="2">Endoplasmic reticulum membrane</location>
    </subcellularLocation>
</comment>
<dbReference type="Proteomes" id="UP001420932">
    <property type="component" value="Unassembled WGS sequence"/>
</dbReference>
<feature type="domain" description="O-acyltransferase WSD1 C-terminal" evidence="12">
    <location>
        <begin position="320"/>
        <end position="427"/>
    </location>
</feature>
<comment type="caution">
    <text evidence="13">The sequence shown here is derived from an EMBL/GenBank/DDBJ whole genome shotgun (WGS) entry which is preliminary data.</text>
</comment>
<name>A0AAP0JMU3_9MAGN</name>
<comment type="pathway">
    <text evidence="4">Lipid metabolism.</text>
</comment>
<feature type="domain" description="O-acyltransferase WSD1-like N-terminal" evidence="11">
    <location>
        <begin position="110"/>
        <end position="189"/>
    </location>
</feature>
<dbReference type="PANTHER" id="PTHR31650">
    <property type="entry name" value="O-ACYLTRANSFERASE (WSD1-LIKE) FAMILY PROTEIN"/>
    <property type="match status" value="1"/>
</dbReference>
<dbReference type="InterPro" id="IPR045034">
    <property type="entry name" value="O-acyltransferase_WSD1-like"/>
</dbReference>
<dbReference type="Pfam" id="PF06974">
    <property type="entry name" value="WS_DGAT_C"/>
    <property type="match status" value="1"/>
</dbReference>
<evidence type="ECO:0000313" key="14">
    <source>
        <dbReference type="Proteomes" id="UP001420932"/>
    </source>
</evidence>
<evidence type="ECO:0000256" key="8">
    <source>
        <dbReference type="ARBA" id="ARBA00024360"/>
    </source>
</evidence>
<dbReference type="PROSITE" id="PS51257">
    <property type="entry name" value="PROKAR_LIPOPROTEIN"/>
    <property type="match status" value="1"/>
</dbReference>
<dbReference type="GO" id="GO:0005789">
    <property type="term" value="C:endoplasmic reticulum membrane"/>
    <property type="evidence" value="ECO:0007669"/>
    <property type="project" value="UniProtKB-SubCell"/>
</dbReference>
<dbReference type="GO" id="GO:0019432">
    <property type="term" value="P:triglyceride biosynthetic process"/>
    <property type="evidence" value="ECO:0007669"/>
    <property type="project" value="TreeGrafter"/>
</dbReference>
<dbReference type="InterPro" id="IPR009721">
    <property type="entry name" value="O-acyltransferase_WSD1_C"/>
</dbReference>